<dbReference type="Proteomes" id="UP000253831">
    <property type="component" value="Unassembled WGS sequence"/>
</dbReference>
<evidence type="ECO:0000256" key="2">
    <source>
        <dbReference type="ARBA" id="ARBA00022649"/>
    </source>
</evidence>
<dbReference type="InterPro" id="IPR007712">
    <property type="entry name" value="RelE/ParE_toxin"/>
</dbReference>
<proteinExistence type="inferred from homology"/>
<comment type="similarity">
    <text evidence="1">Belongs to the RelE toxin family.</text>
</comment>
<dbReference type="EMBL" id="QPGA01000028">
    <property type="protein sequence ID" value="RDE49991.1"/>
    <property type="molecule type" value="Genomic_DNA"/>
</dbReference>
<dbReference type="Pfam" id="PF05016">
    <property type="entry name" value="ParE_toxin"/>
    <property type="match status" value="1"/>
</dbReference>
<keyword evidence="2" id="KW-1277">Toxin-antitoxin system</keyword>
<gene>
    <name evidence="3" type="ORF">DVS81_13615</name>
</gene>
<dbReference type="PANTHER" id="PTHR33755:SF9">
    <property type="entry name" value="TOXIN PARE1"/>
    <property type="match status" value="1"/>
</dbReference>
<protein>
    <submittedName>
        <fullName evidence="3">Type II toxin-antitoxin system RelE/ParE family toxin</fullName>
    </submittedName>
</protein>
<comment type="caution">
    <text evidence="3">The sequence shown here is derived from an EMBL/GenBank/DDBJ whole genome shotgun (WGS) entry which is preliminary data.</text>
</comment>
<dbReference type="PANTHER" id="PTHR33755">
    <property type="entry name" value="TOXIN PARE1-RELATED"/>
    <property type="match status" value="1"/>
</dbReference>
<evidence type="ECO:0000256" key="1">
    <source>
        <dbReference type="ARBA" id="ARBA00006226"/>
    </source>
</evidence>
<dbReference type="Gene3D" id="3.30.2310.20">
    <property type="entry name" value="RelE-like"/>
    <property type="match status" value="1"/>
</dbReference>
<evidence type="ECO:0000313" key="4">
    <source>
        <dbReference type="Proteomes" id="UP000253831"/>
    </source>
</evidence>
<organism evidence="3 4">
    <name type="scientific">Candidatus Accumulibacter meliphilus</name>
    <dbReference type="NCBI Taxonomy" id="2211374"/>
    <lineage>
        <taxon>Bacteria</taxon>
        <taxon>Pseudomonadati</taxon>
        <taxon>Pseudomonadota</taxon>
        <taxon>Betaproteobacteria</taxon>
        <taxon>Candidatus Accumulibacter</taxon>
    </lineage>
</organism>
<sequence>MPPVTKRAAARHDLVEHFLYLAENAGLAVAERFLSRAEASFTDLARQPMLGAPVTLKHPDLAGMRKWQVRDFDNHLVFYEPRPGGVSIVRVLHAASDWWSLLGFEA</sequence>
<reference evidence="3 4" key="1">
    <citation type="submission" date="2018-05" db="EMBL/GenBank/DDBJ databases">
        <title>Integrated omic analyses show evidence that a Ca. Accumulibacter phosphatis strain performs denitrification under micro-aerobic conditions.</title>
        <authorList>
            <person name="Camejo P.Y."/>
            <person name="Katherine M.D."/>
            <person name="Daniel N.R."/>
        </authorList>
    </citation>
    <scope>NUCLEOTIDE SEQUENCE [LARGE SCALE GENOMIC DNA]</scope>
    <source>
        <strain evidence="3">UW-LDO-IC</strain>
    </source>
</reference>
<dbReference type="InterPro" id="IPR035093">
    <property type="entry name" value="RelE/ParE_toxin_dom_sf"/>
</dbReference>
<accession>A0A369XIQ7</accession>
<evidence type="ECO:0000313" key="3">
    <source>
        <dbReference type="EMBL" id="RDE49991.1"/>
    </source>
</evidence>
<dbReference type="AlphaFoldDB" id="A0A369XIQ7"/>
<dbReference type="InterPro" id="IPR051803">
    <property type="entry name" value="TA_system_RelE-like_toxin"/>
</dbReference>
<name>A0A369XIQ7_9PROT</name>